<name>A0AAD7CXE7_MYCRO</name>
<evidence type="ECO:0000313" key="1">
    <source>
        <dbReference type="EMBL" id="KAJ7667113.1"/>
    </source>
</evidence>
<comment type="caution">
    <text evidence="1">The sequence shown here is derived from an EMBL/GenBank/DDBJ whole genome shotgun (WGS) entry which is preliminary data.</text>
</comment>
<evidence type="ECO:0000313" key="2">
    <source>
        <dbReference type="Proteomes" id="UP001221757"/>
    </source>
</evidence>
<gene>
    <name evidence="1" type="ORF">B0H17DRAFT_950773</name>
</gene>
<proteinExistence type="predicted"/>
<accession>A0AAD7CXE7</accession>
<feature type="non-terminal residue" evidence="1">
    <location>
        <position position="88"/>
    </location>
</feature>
<organism evidence="1 2">
    <name type="scientific">Mycena rosella</name>
    <name type="common">Pink bonnet</name>
    <name type="synonym">Agaricus rosellus</name>
    <dbReference type="NCBI Taxonomy" id="1033263"/>
    <lineage>
        <taxon>Eukaryota</taxon>
        <taxon>Fungi</taxon>
        <taxon>Dikarya</taxon>
        <taxon>Basidiomycota</taxon>
        <taxon>Agaricomycotina</taxon>
        <taxon>Agaricomycetes</taxon>
        <taxon>Agaricomycetidae</taxon>
        <taxon>Agaricales</taxon>
        <taxon>Marasmiineae</taxon>
        <taxon>Mycenaceae</taxon>
        <taxon>Mycena</taxon>
    </lineage>
</organism>
<keyword evidence="2" id="KW-1185">Reference proteome</keyword>
<dbReference type="AlphaFoldDB" id="A0AAD7CXE7"/>
<dbReference type="Proteomes" id="UP001221757">
    <property type="component" value="Unassembled WGS sequence"/>
</dbReference>
<sequence>MVRWYAGCTSRIVFDDFTSTPFVVDRGLDQGNPHSGISFLLNNAGLARIPCVKDGEHGVKFVDDNTLIATGANFTETHRKLTDMMQRP</sequence>
<reference evidence="1" key="1">
    <citation type="submission" date="2023-03" db="EMBL/GenBank/DDBJ databases">
        <title>Massive genome expansion in bonnet fungi (Mycena s.s.) driven by repeated elements and novel gene families across ecological guilds.</title>
        <authorList>
            <consortium name="Lawrence Berkeley National Laboratory"/>
            <person name="Harder C.B."/>
            <person name="Miyauchi S."/>
            <person name="Viragh M."/>
            <person name="Kuo A."/>
            <person name="Thoen E."/>
            <person name="Andreopoulos B."/>
            <person name="Lu D."/>
            <person name="Skrede I."/>
            <person name="Drula E."/>
            <person name="Henrissat B."/>
            <person name="Morin E."/>
            <person name="Kohler A."/>
            <person name="Barry K."/>
            <person name="LaButti K."/>
            <person name="Morin E."/>
            <person name="Salamov A."/>
            <person name="Lipzen A."/>
            <person name="Mereny Z."/>
            <person name="Hegedus B."/>
            <person name="Baldrian P."/>
            <person name="Stursova M."/>
            <person name="Weitz H."/>
            <person name="Taylor A."/>
            <person name="Grigoriev I.V."/>
            <person name="Nagy L.G."/>
            <person name="Martin F."/>
            <person name="Kauserud H."/>
        </authorList>
    </citation>
    <scope>NUCLEOTIDE SEQUENCE</scope>
    <source>
        <strain evidence="1">CBHHK067</strain>
    </source>
</reference>
<protein>
    <submittedName>
        <fullName evidence="1">Uncharacterized protein</fullName>
    </submittedName>
</protein>
<dbReference type="EMBL" id="JARKIE010000206">
    <property type="protein sequence ID" value="KAJ7667113.1"/>
    <property type="molecule type" value="Genomic_DNA"/>
</dbReference>